<dbReference type="EMBL" id="MU863640">
    <property type="protein sequence ID" value="KAK4100457.1"/>
    <property type="molecule type" value="Genomic_DNA"/>
</dbReference>
<keyword evidence="2" id="KW-0732">Signal</keyword>
<proteinExistence type="predicted"/>
<dbReference type="AlphaFoldDB" id="A0AAN6PYT6"/>
<reference evidence="3" key="1">
    <citation type="journal article" date="2023" name="Mol. Phylogenet. Evol.">
        <title>Genome-scale phylogeny and comparative genomics of the fungal order Sordariales.</title>
        <authorList>
            <person name="Hensen N."/>
            <person name="Bonometti L."/>
            <person name="Westerberg I."/>
            <person name="Brannstrom I.O."/>
            <person name="Guillou S."/>
            <person name="Cros-Aarteil S."/>
            <person name="Calhoun S."/>
            <person name="Haridas S."/>
            <person name="Kuo A."/>
            <person name="Mondo S."/>
            <person name="Pangilinan J."/>
            <person name="Riley R."/>
            <person name="LaButti K."/>
            <person name="Andreopoulos B."/>
            <person name="Lipzen A."/>
            <person name="Chen C."/>
            <person name="Yan M."/>
            <person name="Daum C."/>
            <person name="Ng V."/>
            <person name="Clum A."/>
            <person name="Steindorff A."/>
            <person name="Ohm R.A."/>
            <person name="Martin F."/>
            <person name="Silar P."/>
            <person name="Natvig D.O."/>
            <person name="Lalanne C."/>
            <person name="Gautier V."/>
            <person name="Ament-Velasquez S.L."/>
            <person name="Kruys A."/>
            <person name="Hutchinson M.I."/>
            <person name="Powell A.J."/>
            <person name="Barry K."/>
            <person name="Miller A.N."/>
            <person name="Grigoriev I.V."/>
            <person name="Debuchy R."/>
            <person name="Gladieux P."/>
            <person name="Hiltunen Thoren M."/>
            <person name="Johannesson H."/>
        </authorList>
    </citation>
    <scope>NUCLEOTIDE SEQUENCE</scope>
    <source>
        <strain evidence="3">CBS 757.83</strain>
    </source>
</reference>
<protein>
    <recommendedName>
        <fullName evidence="5">Secreted protein</fullName>
    </recommendedName>
</protein>
<comment type="caution">
    <text evidence="3">The sequence shown here is derived from an EMBL/GenBank/DDBJ whole genome shotgun (WGS) entry which is preliminary data.</text>
</comment>
<feature type="signal peptide" evidence="2">
    <location>
        <begin position="1"/>
        <end position="16"/>
    </location>
</feature>
<feature type="region of interest" description="Disordered" evidence="1">
    <location>
        <begin position="32"/>
        <end position="62"/>
    </location>
</feature>
<sequence>MTALSRLGIGLCGVQALELPICTQSIRTPPPDLSFDLGHGSTSAGWSTRHGGQESCGPRPGRARVEVYGSIEDKRFAYSVLPGASNKNSTSRPP</sequence>
<evidence type="ECO:0000313" key="3">
    <source>
        <dbReference type="EMBL" id="KAK4100457.1"/>
    </source>
</evidence>
<dbReference type="Proteomes" id="UP001305647">
    <property type="component" value="Unassembled WGS sequence"/>
</dbReference>
<evidence type="ECO:0000256" key="2">
    <source>
        <dbReference type="SAM" id="SignalP"/>
    </source>
</evidence>
<keyword evidence="4" id="KW-1185">Reference proteome</keyword>
<organism evidence="3 4">
    <name type="scientific">Parathielavia hyrcaniae</name>
    <dbReference type="NCBI Taxonomy" id="113614"/>
    <lineage>
        <taxon>Eukaryota</taxon>
        <taxon>Fungi</taxon>
        <taxon>Dikarya</taxon>
        <taxon>Ascomycota</taxon>
        <taxon>Pezizomycotina</taxon>
        <taxon>Sordariomycetes</taxon>
        <taxon>Sordariomycetidae</taxon>
        <taxon>Sordariales</taxon>
        <taxon>Chaetomiaceae</taxon>
        <taxon>Parathielavia</taxon>
    </lineage>
</organism>
<evidence type="ECO:0008006" key="5">
    <source>
        <dbReference type="Google" id="ProtNLM"/>
    </source>
</evidence>
<evidence type="ECO:0000313" key="4">
    <source>
        <dbReference type="Proteomes" id="UP001305647"/>
    </source>
</evidence>
<accession>A0AAN6PYT6</accession>
<reference evidence="3" key="2">
    <citation type="submission" date="2023-05" db="EMBL/GenBank/DDBJ databases">
        <authorList>
            <consortium name="Lawrence Berkeley National Laboratory"/>
            <person name="Steindorff A."/>
            <person name="Hensen N."/>
            <person name="Bonometti L."/>
            <person name="Westerberg I."/>
            <person name="Brannstrom I.O."/>
            <person name="Guillou S."/>
            <person name="Cros-Aarteil S."/>
            <person name="Calhoun S."/>
            <person name="Haridas S."/>
            <person name="Kuo A."/>
            <person name="Mondo S."/>
            <person name="Pangilinan J."/>
            <person name="Riley R."/>
            <person name="Labutti K."/>
            <person name="Andreopoulos B."/>
            <person name="Lipzen A."/>
            <person name="Chen C."/>
            <person name="Yanf M."/>
            <person name="Daum C."/>
            <person name="Ng V."/>
            <person name="Clum A."/>
            <person name="Ohm R."/>
            <person name="Martin F."/>
            <person name="Silar P."/>
            <person name="Natvig D."/>
            <person name="Lalanne C."/>
            <person name="Gautier V."/>
            <person name="Ament-Velasquez S.L."/>
            <person name="Kruys A."/>
            <person name="Hutchinson M.I."/>
            <person name="Powell A.J."/>
            <person name="Barry K."/>
            <person name="Miller A.N."/>
            <person name="Grigoriev I.V."/>
            <person name="Debuchy R."/>
            <person name="Gladieux P."/>
            <person name="Thoren M.H."/>
            <person name="Johannesson H."/>
        </authorList>
    </citation>
    <scope>NUCLEOTIDE SEQUENCE</scope>
    <source>
        <strain evidence="3">CBS 757.83</strain>
    </source>
</reference>
<name>A0AAN6PYT6_9PEZI</name>
<gene>
    <name evidence="3" type="ORF">N658DRAFT_497202</name>
</gene>
<evidence type="ECO:0000256" key="1">
    <source>
        <dbReference type="SAM" id="MobiDB-lite"/>
    </source>
</evidence>
<feature type="chain" id="PRO_5042957163" description="Secreted protein" evidence="2">
    <location>
        <begin position="17"/>
        <end position="94"/>
    </location>
</feature>